<feature type="transmembrane region" description="Helical" evidence="7">
    <location>
        <begin position="51"/>
        <end position="74"/>
    </location>
</feature>
<sequence>MNIFLAALNPVAFQLGSINVMWYGVIMAVAIFVGLWLAGREAVYLGLDNDYVIDLAIWMVPLGYLGARLYYVLFNLNYYLQNPGDILAVWEGGLAIYGGLIAGGLTLIWFSNRRQVPVWLTLDLIAPSVLLAQAIGRWGNFMNQEAHGGEVTRSFLENLMLPNFIIEQMRIEDIYYQPTFLYESLWNLAGVIILLILRRRQGLLKRGEVALLYVAWYSFGRFFIEGLRTDSLYLWGSSIRVSQALSLLLFIIAVAVMIYRRRNVFPLPDYMEGIASEKRRRDHS</sequence>
<dbReference type="EMBL" id="JAUNQW010000010">
    <property type="protein sequence ID" value="MDO5457391.1"/>
    <property type="molecule type" value="Genomic_DNA"/>
</dbReference>
<dbReference type="PANTHER" id="PTHR30589:SF0">
    <property type="entry name" value="PHOSPHATIDYLGLYCEROL--PROLIPOPROTEIN DIACYLGLYCERYL TRANSFERASE"/>
    <property type="match status" value="1"/>
</dbReference>
<feature type="transmembrane region" description="Helical" evidence="7">
    <location>
        <begin position="118"/>
        <end position="136"/>
    </location>
</feature>
<evidence type="ECO:0000256" key="6">
    <source>
        <dbReference type="ARBA" id="ARBA00023136"/>
    </source>
</evidence>
<name>A0AA43UCD2_9LACT</name>
<comment type="catalytic activity">
    <reaction evidence="7">
        <text>L-cysteinyl-[prolipoprotein] + a 1,2-diacyl-sn-glycero-3-phospho-(1'-sn-glycerol) = an S-1,2-diacyl-sn-glyceryl-L-cysteinyl-[prolipoprotein] + sn-glycerol 1-phosphate + H(+)</text>
        <dbReference type="Rhea" id="RHEA:56712"/>
        <dbReference type="Rhea" id="RHEA-COMP:14679"/>
        <dbReference type="Rhea" id="RHEA-COMP:14680"/>
        <dbReference type="ChEBI" id="CHEBI:15378"/>
        <dbReference type="ChEBI" id="CHEBI:29950"/>
        <dbReference type="ChEBI" id="CHEBI:57685"/>
        <dbReference type="ChEBI" id="CHEBI:64716"/>
        <dbReference type="ChEBI" id="CHEBI:140658"/>
        <dbReference type="EC" id="2.5.1.145"/>
    </reaction>
</comment>
<dbReference type="GO" id="GO:0042158">
    <property type="term" value="P:lipoprotein biosynthetic process"/>
    <property type="evidence" value="ECO:0007669"/>
    <property type="project" value="UniProtKB-UniRule"/>
</dbReference>
<gene>
    <name evidence="7 8" type="primary">lgt</name>
    <name evidence="8" type="ORF">Q4F26_03515</name>
</gene>
<keyword evidence="6 7" id="KW-0472">Membrane</keyword>
<dbReference type="Proteomes" id="UP001171751">
    <property type="component" value="Unassembled WGS sequence"/>
</dbReference>
<evidence type="ECO:0000256" key="7">
    <source>
        <dbReference type="HAMAP-Rule" id="MF_01147"/>
    </source>
</evidence>
<feature type="transmembrane region" description="Helical" evidence="7">
    <location>
        <begin position="239"/>
        <end position="259"/>
    </location>
</feature>
<dbReference type="Pfam" id="PF01790">
    <property type="entry name" value="LGT"/>
    <property type="match status" value="1"/>
</dbReference>
<dbReference type="NCBIfam" id="TIGR00544">
    <property type="entry name" value="lgt"/>
    <property type="match status" value="1"/>
</dbReference>
<evidence type="ECO:0000313" key="9">
    <source>
        <dbReference type="Proteomes" id="UP001171751"/>
    </source>
</evidence>
<evidence type="ECO:0000256" key="2">
    <source>
        <dbReference type="ARBA" id="ARBA00022475"/>
    </source>
</evidence>
<keyword evidence="5 7" id="KW-1133">Transmembrane helix</keyword>
<dbReference type="PROSITE" id="PS01311">
    <property type="entry name" value="LGT"/>
    <property type="match status" value="1"/>
</dbReference>
<keyword evidence="3 7" id="KW-0808">Transferase</keyword>
<evidence type="ECO:0000256" key="3">
    <source>
        <dbReference type="ARBA" id="ARBA00022679"/>
    </source>
</evidence>
<dbReference type="InterPro" id="IPR001640">
    <property type="entry name" value="Lgt"/>
</dbReference>
<proteinExistence type="inferred from homology"/>
<keyword evidence="9" id="KW-1185">Reference proteome</keyword>
<dbReference type="HAMAP" id="MF_01147">
    <property type="entry name" value="Lgt"/>
    <property type="match status" value="1"/>
</dbReference>
<evidence type="ECO:0000313" key="8">
    <source>
        <dbReference type="EMBL" id="MDO5457391.1"/>
    </source>
</evidence>
<dbReference type="PANTHER" id="PTHR30589">
    <property type="entry name" value="PROLIPOPROTEIN DIACYLGLYCERYL TRANSFERASE"/>
    <property type="match status" value="1"/>
</dbReference>
<organism evidence="8 9">
    <name type="scientific">Atopococcus tabaci</name>
    <dbReference type="NCBI Taxonomy" id="269774"/>
    <lineage>
        <taxon>Bacteria</taxon>
        <taxon>Bacillati</taxon>
        <taxon>Bacillota</taxon>
        <taxon>Bacilli</taxon>
        <taxon>Lactobacillales</taxon>
        <taxon>Carnobacteriaceae</taxon>
        <taxon>Atopococcus</taxon>
    </lineage>
</organism>
<feature type="transmembrane region" description="Helical" evidence="7">
    <location>
        <begin position="179"/>
        <end position="197"/>
    </location>
</feature>
<comment type="function">
    <text evidence="7">Catalyzes the transfer of the diacylglyceryl group from phosphatidylglycerol to the sulfhydryl group of the N-terminal cysteine of a prolipoprotein, the first step in the formation of mature lipoproteins.</text>
</comment>
<comment type="similarity">
    <text evidence="1 7">Belongs to the Lgt family.</text>
</comment>
<accession>A0AA43UCD2</accession>
<comment type="caution">
    <text evidence="8">The sequence shown here is derived from an EMBL/GenBank/DDBJ whole genome shotgun (WGS) entry which is preliminary data.</text>
</comment>
<protein>
    <recommendedName>
        <fullName evidence="7">Phosphatidylglycerol--prolipoprotein diacylglyceryl transferase</fullName>
        <ecNumber evidence="7">2.5.1.145</ecNumber>
    </recommendedName>
</protein>
<feature type="transmembrane region" description="Helical" evidence="7">
    <location>
        <begin position="94"/>
        <end position="111"/>
    </location>
</feature>
<keyword evidence="4 7" id="KW-0812">Transmembrane</keyword>
<comment type="subcellular location">
    <subcellularLocation>
        <location evidence="7">Cell membrane</location>
        <topology evidence="7">Multi-pass membrane protein</topology>
    </subcellularLocation>
</comment>
<feature type="binding site" evidence="7">
    <location>
        <position position="137"/>
    </location>
    <ligand>
        <name>a 1,2-diacyl-sn-glycero-3-phospho-(1'-sn-glycerol)</name>
        <dbReference type="ChEBI" id="CHEBI:64716"/>
    </ligand>
</feature>
<feature type="transmembrane region" description="Helical" evidence="7">
    <location>
        <begin position="20"/>
        <end position="39"/>
    </location>
</feature>
<dbReference type="GO" id="GO:0008961">
    <property type="term" value="F:phosphatidylglycerol-prolipoprotein diacylglyceryl transferase activity"/>
    <property type="evidence" value="ECO:0007669"/>
    <property type="project" value="UniProtKB-UniRule"/>
</dbReference>
<evidence type="ECO:0000256" key="5">
    <source>
        <dbReference type="ARBA" id="ARBA00022989"/>
    </source>
</evidence>
<comment type="pathway">
    <text evidence="7">Protein modification; lipoprotein biosynthesis (diacylglyceryl transfer).</text>
</comment>
<reference evidence="8" key="1">
    <citation type="submission" date="2023-07" db="EMBL/GenBank/DDBJ databases">
        <title>Between Cages and Wild: Unraveling the Impact of Captivity on Animal Microbiomes and Antimicrobial Resistance.</title>
        <authorList>
            <person name="Schmartz G.P."/>
            <person name="Rehner J."/>
            <person name="Schuff M.J."/>
            <person name="Becker S.L."/>
            <person name="Kravczyk M."/>
            <person name="Gurevich A."/>
            <person name="Francke R."/>
            <person name="Mueller R."/>
            <person name="Keller V."/>
            <person name="Keller A."/>
        </authorList>
    </citation>
    <scope>NUCLEOTIDE SEQUENCE</scope>
    <source>
        <strain evidence="8">S39M_St_73</strain>
    </source>
</reference>
<dbReference type="AlphaFoldDB" id="A0AA43UCD2"/>
<keyword evidence="2 7" id="KW-1003">Cell membrane</keyword>
<dbReference type="EC" id="2.5.1.145" evidence="7"/>
<dbReference type="GO" id="GO:0005886">
    <property type="term" value="C:plasma membrane"/>
    <property type="evidence" value="ECO:0007669"/>
    <property type="project" value="UniProtKB-SubCell"/>
</dbReference>
<evidence type="ECO:0000256" key="4">
    <source>
        <dbReference type="ARBA" id="ARBA00022692"/>
    </source>
</evidence>
<evidence type="ECO:0000256" key="1">
    <source>
        <dbReference type="ARBA" id="ARBA00007150"/>
    </source>
</evidence>
<feature type="transmembrane region" description="Helical" evidence="7">
    <location>
        <begin position="209"/>
        <end position="227"/>
    </location>
</feature>